<keyword evidence="4" id="KW-1185">Reference proteome</keyword>
<dbReference type="Gene3D" id="3.40.50.2000">
    <property type="entry name" value="Glycogen Phosphorylase B"/>
    <property type="match status" value="2"/>
</dbReference>
<feature type="compositionally biased region" description="Basic residues" evidence="1">
    <location>
        <begin position="27"/>
        <end position="36"/>
    </location>
</feature>
<dbReference type="SUPFAM" id="SSF53756">
    <property type="entry name" value="UDP-Glycosyltransferase/glycogen phosphorylase"/>
    <property type="match status" value="1"/>
</dbReference>
<gene>
    <name evidence="3" type="ORF">PG986_003999</name>
</gene>
<proteinExistence type="predicted"/>
<dbReference type="RefSeq" id="XP_066702848.1">
    <property type="nucleotide sequence ID" value="XM_066840221.1"/>
</dbReference>
<evidence type="ECO:0000256" key="1">
    <source>
        <dbReference type="SAM" id="MobiDB-lite"/>
    </source>
</evidence>
<dbReference type="EMBL" id="JAQQWE010000003">
    <property type="protein sequence ID" value="KAK7959145.1"/>
    <property type="molecule type" value="Genomic_DNA"/>
</dbReference>
<feature type="region of interest" description="Disordered" evidence="1">
    <location>
        <begin position="1"/>
        <end position="36"/>
    </location>
</feature>
<evidence type="ECO:0000313" key="4">
    <source>
        <dbReference type="Proteomes" id="UP001391051"/>
    </source>
</evidence>
<name>A0ABR1QLC5_9PEZI</name>
<dbReference type="Pfam" id="PF06722">
    <property type="entry name" value="EryCIII-like_C"/>
    <property type="match status" value="1"/>
</dbReference>
<dbReference type="InterPro" id="IPR010610">
    <property type="entry name" value="EryCIII-like_C"/>
</dbReference>
<dbReference type="PANTHER" id="PTHR21015">
    <property type="entry name" value="UDP-N-ACETYLGLUCOSAMINE--N-ACETYLMURAMYL-(PENTAPEPTIDE) PYROPHOSPHORYL-UNDECAPRENOL N-ACETYLGLUCOSAMINE TRANSFERASE 1"/>
    <property type="match status" value="1"/>
</dbReference>
<dbReference type="GeneID" id="92073283"/>
<sequence>MTIDEGRQGAPPTSLNRDVGVSAGRAHAARPARRPRAGQKGFEVIFMTAPEFRANVEAIGAEWFETAPFATDEAMRHRETLPVGPPRLLFDIETLFLPAIPTRTAHMRTLLEQVRERGDDPAREVVVVAETVSLAFFAFRHGAPLPRGYDAFPKTIGLNVVPLAVSSVDTAPFGSGMPPDATESGRLRNQALHAGLMQGPFQHLVERQEQILADMGCTRVPERALFDAWLESFDTMFQLCSPSLEYPRSDLHPSIRYAGALPKKGISPDFEYPSWWSEIRSNAALPAGSPEKKAVIPVAQGTIAVGYEELVMPTIAALAKRDDVIVIAILGVKGASLPADFEIPANTRVVDYLPYDVALEHADLFVSNGGYGSMTHGVINAVPMVVAGITEDKVEVTARAEYAGFAVNLKTQTPSSEQIAAAVDKVLGNPKYKAAAVRLMKENRDLDCHTIIEREIMLYSKGNYRTREEN</sequence>
<organism evidence="3 4">
    <name type="scientific">Apiospora aurea</name>
    <dbReference type="NCBI Taxonomy" id="335848"/>
    <lineage>
        <taxon>Eukaryota</taxon>
        <taxon>Fungi</taxon>
        <taxon>Dikarya</taxon>
        <taxon>Ascomycota</taxon>
        <taxon>Pezizomycotina</taxon>
        <taxon>Sordariomycetes</taxon>
        <taxon>Xylariomycetidae</taxon>
        <taxon>Amphisphaeriales</taxon>
        <taxon>Apiosporaceae</taxon>
        <taxon>Apiospora</taxon>
    </lineage>
</organism>
<dbReference type="Proteomes" id="UP001391051">
    <property type="component" value="Unassembled WGS sequence"/>
</dbReference>
<reference evidence="3 4" key="1">
    <citation type="submission" date="2023-01" db="EMBL/GenBank/DDBJ databases">
        <title>Analysis of 21 Apiospora genomes using comparative genomics revels a genus with tremendous synthesis potential of carbohydrate active enzymes and secondary metabolites.</title>
        <authorList>
            <person name="Sorensen T."/>
        </authorList>
    </citation>
    <scope>NUCLEOTIDE SEQUENCE [LARGE SCALE GENOMIC DNA]</scope>
    <source>
        <strain evidence="3 4">CBS 24483</strain>
    </source>
</reference>
<evidence type="ECO:0000259" key="2">
    <source>
        <dbReference type="Pfam" id="PF06722"/>
    </source>
</evidence>
<accession>A0ABR1QLC5</accession>
<protein>
    <recommendedName>
        <fullName evidence="2">Erythromycin biosynthesis protein CIII-like C-terminal domain-containing protein</fullName>
    </recommendedName>
</protein>
<comment type="caution">
    <text evidence="3">The sequence shown here is derived from an EMBL/GenBank/DDBJ whole genome shotgun (WGS) entry which is preliminary data.</text>
</comment>
<feature type="domain" description="Erythromycin biosynthesis protein CIII-like C-terminal" evidence="2">
    <location>
        <begin position="315"/>
        <end position="444"/>
    </location>
</feature>
<dbReference type="PANTHER" id="PTHR21015:SF22">
    <property type="entry name" value="GLYCOSYLTRANSFERASE"/>
    <property type="match status" value="1"/>
</dbReference>
<evidence type="ECO:0000313" key="3">
    <source>
        <dbReference type="EMBL" id="KAK7959145.1"/>
    </source>
</evidence>